<keyword evidence="2" id="KW-0560">Oxidoreductase</keyword>
<dbReference type="PANTHER" id="PTHR44169:SF6">
    <property type="entry name" value="NADPH-DEPENDENT 1-ACYLDIHYDROXYACETONE PHOSPHATE REDUCTASE"/>
    <property type="match status" value="1"/>
</dbReference>
<reference evidence="3 4" key="1">
    <citation type="journal article" date="2024" name="Nat. Commun.">
        <title>Phylogenomics reveals the evolutionary origins of lichenization in chlorophyte algae.</title>
        <authorList>
            <person name="Puginier C."/>
            <person name="Libourel C."/>
            <person name="Otte J."/>
            <person name="Skaloud P."/>
            <person name="Haon M."/>
            <person name="Grisel S."/>
            <person name="Petersen M."/>
            <person name="Berrin J.G."/>
            <person name="Delaux P.M."/>
            <person name="Dal Grande F."/>
            <person name="Keller J."/>
        </authorList>
    </citation>
    <scope>NUCLEOTIDE SEQUENCE [LARGE SCALE GENOMIC DNA]</scope>
    <source>
        <strain evidence="3 4">SAG 2036</strain>
    </source>
</reference>
<dbReference type="Gene3D" id="3.40.50.720">
    <property type="entry name" value="NAD(P)-binding Rossmann-like Domain"/>
    <property type="match status" value="1"/>
</dbReference>
<dbReference type="PANTHER" id="PTHR44169">
    <property type="entry name" value="NADPH-DEPENDENT 1-ACYLDIHYDROXYACETONE PHOSPHATE REDUCTASE"/>
    <property type="match status" value="1"/>
</dbReference>
<dbReference type="EMBL" id="JALJOQ010000232">
    <property type="protein sequence ID" value="KAK9788154.1"/>
    <property type="molecule type" value="Genomic_DNA"/>
</dbReference>
<name>A0AAW1NNK6_9CHLO</name>
<protein>
    <submittedName>
        <fullName evidence="3">Uncharacterized protein</fullName>
    </submittedName>
</protein>
<dbReference type="InterPro" id="IPR002347">
    <property type="entry name" value="SDR_fam"/>
</dbReference>
<evidence type="ECO:0000313" key="4">
    <source>
        <dbReference type="Proteomes" id="UP001465755"/>
    </source>
</evidence>
<dbReference type="SUPFAM" id="SSF51735">
    <property type="entry name" value="NAD(P)-binding Rossmann-fold domains"/>
    <property type="match status" value="1"/>
</dbReference>
<comment type="similarity">
    <text evidence="1">Belongs to the short-chain dehydrogenases/reductases (SDR) family.</text>
</comment>
<dbReference type="Pfam" id="PF00106">
    <property type="entry name" value="adh_short"/>
    <property type="match status" value="1"/>
</dbReference>
<keyword evidence="4" id="KW-1185">Reference proteome</keyword>
<dbReference type="GO" id="GO:0016491">
    <property type="term" value="F:oxidoreductase activity"/>
    <property type="evidence" value="ECO:0007669"/>
    <property type="project" value="UniProtKB-KW"/>
</dbReference>
<evidence type="ECO:0000256" key="2">
    <source>
        <dbReference type="ARBA" id="ARBA00023002"/>
    </source>
</evidence>
<dbReference type="InterPro" id="IPR036291">
    <property type="entry name" value="NAD(P)-bd_dom_sf"/>
</dbReference>
<dbReference type="PRINTS" id="PR00081">
    <property type="entry name" value="GDHRDH"/>
</dbReference>
<evidence type="ECO:0000256" key="1">
    <source>
        <dbReference type="ARBA" id="ARBA00006484"/>
    </source>
</evidence>
<gene>
    <name evidence="3" type="ORF">WJX73_000104</name>
</gene>
<dbReference type="Proteomes" id="UP001465755">
    <property type="component" value="Unassembled WGS sequence"/>
</dbReference>
<organism evidence="3 4">
    <name type="scientific">Symbiochloris irregularis</name>
    <dbReference type="NCBI Taxonomy" id="706552"/>
    <lineage>
        <taxon>Eukaryota</taxon>
        <taxon>Viridiplantae</taxon>
        <taxon>Chlorophyta</taxon>
        <taxon>core chlorophytes</taxon>
        <taxon>Trebouxiophyceae</taxon>
        <taxon>Trebouxiales</taxon>
        <taxon>Trebouxiaceae</taxon>
        <taxon>Symbiochloris</taxon>
    </lineage>
</organism>
<proteinExistence type="inferred from homology"/>
<sequence>MGLYCASKNALEGVSDALRLEMRVHGIRVVTVRPGPINTPIWDKGRQAGAVEGSGDWHAYDNTAFKNTMVSGKAQMELFIGNSRNMKQPEDVAAVVLKAATVKTPKAHYVCCGNWVENWVLPNIFPTRMVDGKICQLFGIRRPQAQRGAAKEHVN</sequence>
<comment type="caution">
    <text evidence="3">The sequence shown here is derived from an EMBL/GenBank/DDBJ whole genome shotgun (WGS) entry which is preliminary data.</text>
</comment>
<evidence type="ECO:0000313" key="3">
    <source>
        <dbReference type="EMBL" id="KAK9788154.1"/>
    </source>
</evidence>
<accession>A0AAW1NNK6</accession>
<dbReference type="AlphaFoldDB" id="A0AAW1NNK6"/>